<dbReference type="GO" id="GO:0042597">
    <property type="term" value="C:periplasmic space"/>
    <property type="evidence" value="ECO:0007669"/>
    <property type="project" value="InterPro"/>
</dbReference>
<dbReference type="Pfam" id="PF04069">
    <property type="entry name" value="OpuAC"/>
    <property type="match status" value="1"/>
</dbReference>
<name>A0A0W0SPL1_9GAMM</name>
<dbReference type="EMBL" id="LNXV01000007">
    <property type="protein sequence ID" value="KTC85165.1"/>
    <property type="molecule type" value="Genomic_DNA"/>
</dbReference>
<dbReference type="PATRIC" id="fig|29422.6.peg.1010"/>
<dbReference type="GO" id="GO:0043190">
    <property type="term" value="C:ATP-binding cassette (ABC) transporter complex"/>
    <property type="evidence" value="ECO:0007669"/>
    <property type="project" value="InterPro"/>
</dbReference>
<protein>
    <submittedName>
        <fullName evidence="2">Glycine betaine/carnitine transport binding protein GbuC</fullName>
    </submittedName>
</protein>
<dbReference type="Proteomes" id="UP000054742">
    <property type="component" value="Unassembled WGS sequence"/>
</dbReference>
<dbReference type="InterPro" id="IPR007210">
    <property type="entry name" value="ABC_Gly_betaine_transp_sub-bd"/>
</dbReference>
<dbReference type="SUPFAM" id="SSF53850">
    <property type="entry name" value="Periplasmic binding protein-like II"/>
    <property type="match status" value="1"/>
</dbReference>
<gene>
    <name evidence="2" type="primary">gbuC</name>
    <name evidence="2" type="ORF">Lbru_0961</name>
</gene>
<evidence type="ECO:0000313" key="3">
    <source>
        <dbReference type="Proteomes" id="UP000054742"/>
    </source>
</evidence>
<keyword evidence="3" id="KW-1185">Reference proteome</keyword>
<evidence type="ECO:0000313" key="2">
    <source>
        <dbReference type="EMBL" id="KTC85165.1"/>
    </source>
</evidence>
<dbReference type="GO" id="GO:0022857">
    <property type="term" value="F:transmembrane transporter activity"/>
    <property type="evidence" value="ECO:0007669"/>
    <property type="project" value="InterPro"/>
</dbReference>
<dbReference type="OrthoDB" id="9787902at2"/>
<dbReference type="AlphaFoldDB" id="A0A0W0SPL1"/>
<dbReference type="CDD" id="cd13640">
    <property type="entry name" value="PBP2_ChoX"/>
    <property type="match status" value="1"/>
</dbReference>
<feature type="domain" description="ABC-type glycine betaine transport system substrate-binding" evidence="1">
    <location>
        <begin position="34"/>
        <end position="283"/>
    </location>
</feature>
<dbReference type="GO" id="GO:0015871">
    <property type="term" value="P:choline transport"/>
    <property type="evidence" value="ECO:0007669"/>
    <property type="project" value="InterPro"/>
</dbReference>
<comment type="caution">
    <text evidence="2">The sequence shown here is derived from an EMBL/GenBank/DDBJ whole genome shotgun (WGS) entry which is preliminary data.</text>
</comment>
<dbReference type="InterPro" id="IPR017783">
    <property type="entry name" value="ABC_choline_sub-bd"/>
</dbReference>
<dbReference type="GO" id="GO:0033265">
    <property type="term" value="F:choline binding"/>
    <property type="evidence" value="ECO:0007669"/>
    <property type="project" value="InterPro"/>
</dbReference>
<dbReference type="RefSeq" id="WP_058441056.1">
    <property type="nucleotide sequence ID" value="NZ_CAAAHU010000009.1"/>
</dbReference>
<dbReference type="NCBIfam" id="TIGR03414">
    <property type="entry name" value="ABC_choline_bnd"/>
    <property type="match status" value="1"/>
</dbReference>
<accession>A0A0W0SPL1</accession>
<dbReference type="Gene3D" id="3.40.190.100">
    <property type="entry name" value="Glycine betaine-binding periplasmic protein, domain 2"/>
    <property type="match status" value="1"/>
</dbReference>
<evidence type="ECO:0000259" key="1">
    <source>
        <dbReference type="Pfam" id="PF04069"/>
    </source>
</evidence>
<sequence>MTRSFTKFLKIFLVGVSLILWVTAIIAKDADFCKKVRLSDVGWTDITANTAMVSAILEMIGYEANITQMSVPVTFASLKKGDIDVFLGNWMPSMANDIKPYHDEGSIETIGMNLEGAKYTLAVDKALYDKGLHDVTDIAKFKDQLGGKIYGIESGNEGNRHILDMIKNPQLNLQGWELVESSEAGMLAQVAKNIKANKNIIFLGWAPHPMNLNYKIAYLTGFGRNYGNASVFTVVRKGYVKNCPNVGRFFANLKFSMEMENQLMSEILEKGVDPTIAAITWLKSNPKVLKEWLDGVTTFDASESAFDAIKNSPGF</sequence>
<dbReference type="Gene3D" id="3.40.190.10">
    <property type="entry name" value="Periplasmic binding protein-like II"/>
    <property type="match status" value="1"/>
</dbReference>
<proteinExistence type="predicted"/>
<dbReference type="STRING" id="29422.Lbru_0961"/>
<organism evidence="2 3">
    <name type="scientific">Legionella brunensis</name>
    <dbReference type="NCBI Taxonomy" id="29422"/>
    <lineage>
        <taxon>Bacteria</taxon>
        <taxon>Pseudomonadati</taxon>
        <taxon>Pseudomonadota</taxon>
        <taxon>Gammaproteobacteria</taxon>
        <taxon>Legionellales</taxon>
        <taxon>Legionellaceae</taxon>
        <taxon>Legionella</taxon>
    </lineage>
</organism>
<reference evidence="2 3" key="1">
    <citation type="submission" date="2015-11" db="EMBL/GenBank/DDBJ databases">
        <title>Genomic analysis of 38 Legionella species identifies large and diverse effector repertoires.</title>
        <authorList>
            <person name="Burstein D."/>
            <person name="Amaro F."/>
            <person name="Zusman T."/>
            <person name="Lifshitz Z."/>
            <person name="Cohen O."/>
            <person name="Gilbert J.A."/>
            <person name="Pupko T."/>
            <person name="Shuman H.A."/>
            <person name="Segal G."/>
        </authorList>
    </citation>
    <scope>NUCLEOTIDE SEQUENCE [LARGE SCALE GENOMIC DNA]</scope>
    <source>
        <strain evidence="2 3">ATCC 43878</strain>
    </source>
</reference>